<protein>
    <submittedName>
        <fullName evidence="2">Uncharacterized protein</fullName>
    </submittedName>
</protein>
<evidence type="ECO:0000256" key="1">
    <source>
        <dbReference type="SAM" id="Phobius"/>
    </source>
</evidence>
<dbReference type="EMBL" id="BOMS01000137">
    <property type="protein sequence ID" value="GIE72134.1"/>
    <property type="molecule type" value="Genomic_DNA"/>
</dbReference>
<feature type="transmembrane region" description="Helical" evidence="1">
    <location>
        <begin position="301"/>
        <end position="319"/>
    </location>
</feature>
<gene>
    <name evidence="2" type="ORF">Apa02nite_082420</name>
</gene>
<accession>A0ABQ4BN78</accession>
<proteinExistence type="predicted"/>
<keyword evidence="1" id="KW-1133">Transmembrane helix</keyword>
<feature type="transmembrane region" description="Helical" evidence="1">
    <location>
        <begin position="265"/>
        <end position="289"/>
    </location>
</feature>
<keyword evidence="1" id="KW-0812">Transmembrane</keyword>
<comment type="caution">
    <text evidence="2">The sequence shown here is derived from an EMBL/GenBank/DDBJ whole genome shotgun (WGS) entry which is preliminary data.</text>
</comment>
<name>A0ABQ4BN78_9ACTN</name>
<organism evidence="2 3">
    <name type="scientific">Actinoplanes palleronii</name>
    <dbReference type="NCBI Taxonomy" id="113570"/>
    <lineage>
        <taxon>Bacteria</taxon>
        <taxon>Bacillati</taxon>
        <taxon>Actinomycetota</taxon>
        <taxon>Actinomycetes</taxon>
        <taxon>Micromonosporales</taxon>
        <taxon>Micromonosporaceae</taxon>
        <taxon>Actinoplanes</taxon>
    </lineage>
</organism>
<dbReference type="Proteomes" id="UP000624709">
    <property type="component" value="Unassembled WGS sequence"/>
</dbReference>
<reference evidence="2 3" key="1">
    <citation type="submission" date="2021-01" db="EMBL/GenBank/DDBJ databases">
        <title>Whole genome shotgun sequence of Actinoplanes palleronii NBRC 14916.</title>
        <authorList>
            <person name="Komaki H."/>
            <person name="Tamura T."/>
        </authorList>
    </citation>
    <scope>NUCLEOTIDE SEQUENCE [LARGE SCALE GENOMIC DNA]</scope>
    <source>
        <strain evidence="2 3">NBRC 14916</strain>
    </source>
</reference>
<keyword evidence="1" id="KW-0472">Membrane</keyword>
<evidence type="ECO:0000313" key="2">
    <source>
        <dbReference type="EMBL" id="GIE72134.1"/>
    </source>
</evidence>
<evidence type="ECO:0000313" key="3">
    <source>
        <dbReference type="Proteomes" id="UP000624709"/>
    </source>
</evidence>
<keyword evidence="3" id="KW-1185">Reference proteome</keyword>
<sequence>MGTGVTGGERLERRYRRLIRVYPPGPRREELLNTLLDCAPPDRVRPTAREVGNVVRHGVRARLGRPKSRSIVVLAALAALVAGCFGAAGMSVLGWQFAPALTGVVQAQGIDRTVFPGMDVKGCEDGDEWVYSSNCADMPAFIWNPDNEGTRYGYLEYVVAPTAATLDHLTFTTGVRDRLVADGWRIGGDIRVHDGVDDLDTSVLDGTSAPFPSNDVETNVREATFWAHRDGLVLEFFDATGSDEPGGAIDPQATARFTVARSAPWWLWAMTGAGALFGIVGGWLLTGWISRRLEGNGPATVMAALPAWVCALPLTYGVLPLNEQVGRPWEEGLFVGLHAKLAAWPDLGFTVLNPVLVLAFGAFLPALAVAATIRRRPDGEIPWADRDPSF</sequence>
<feature type="transmembrane region" description="Helical" evidence="1">
    <location>
        <begin position="351"/>
        <end position="373"/>
    </location>
</feature>
<feature type="transmembrane region" description="Helical" evidence="1">
    <location>
        <begin position="71"/>
        <end position="95"/>
    </location>
</feature>